<evidence type="ECO:0000256" key="1">
    <source>
        <dbReference type="ARBA" id="ARBA00004370"/>
    </source>
</evidence>
<feature type="transmembrane region" description="Helical" evidence="5">
    <location>
        <begin position="216"/>
        <end position="239"/>
    </location>
</feature>
<evidence type="ECO:0000259" key="6">
    <source>
        <dbReference type="Pfam" id="PF04116"/>
    </source>
</evidence>
<feature type="transmembrane region" description="Helical" evidence="5">
    <location>
        <begin position="111"/>
        <end position="134"/>
    </location>
</feature>
<dbReference type="GO" id="GO:0016020">
    <property type="term" value="C:membrane"/>
    <property type="evidence" value="ECO:0007669"/>
    <property type="project" value="UniProtKB-SubCell"/>
</dbReference>
<dbReference type="InterPro" id="IPR050307">
    <property type="entry name" value="Sterol_Desaturase_Related"/>
</dbReference>
<dbReference type="GO" id="GO:0008610">
    <property type="term" value="P:lipid biosynthetic process"/>
    <property type="evidence" value="ECO:0007669"/>
    <property type="project" value="InterPro"/>
</dbReference>
<dbReference type="Proteomes" id="UP001165289">
    <property type="component" value="Unassembled WGS sequence"/>
</dbReference>
<comment type="caution">
    <text evidence="7">The sequence shown here is derived from an EMBL/GenBank/DDBJ whole genome shotgun (WGS) entry which is preliminary data.</text>
</comment>
<comment type="subcellular location">
    <subcellularLocation>
        <location evidence="1">Membrane</location>
    </subcellularLocation>
</comment>
<dbReference type="GO" id="GO:0016491">
    <property type="term" value="F:oxidoreductase activity"/>
    <property type="evidence" value="ECO:0007669"/>
    <property type="project" value="InterPro"/>
</dbReference>
<protein>
    <recommendedName>
        <fullName evidence="6">Fatty acid hydroxylase domain-containing protein</fullName>
    </recommendedName>
</protein>
<feature type="transmembrane region" description="Helical" evidence="5">
    <location>
        <begin position="12"/>
        <end position="31"/>
    </location>
</feature>
<evidence type="ECO:0000313" key="7">
    <source>
        <dbReference type="EMBL" id="KAI6650651.1"/>
    </source>
</evidence>
<accession>A0AAV7JQP0</accession>
<dbReference type="GO" id="GO:0005506">
    <property type="term" value="F:iron ion binding"/>
    <property type="evidence" value="ECO:0007669"/>
    <property type="project" value="InterPro"/>
</dbReference>
<dbReference type="InterPro" id="IPR006694">
    <property type="entry name" value="Fatty_acid_hydroxylase"/>
</dbReference>
<proteinExistence type="predicted"/>
<evidence type="ECO:0000256" key="3">
    <source>
        <dbReference type="ARBA" id="ARBA00022989"/>
    </source>
</evidence>
<feature type="transmembrane region" description="Helical" evidence="5">
    <location>
        <begin position="62"/>
        <end position="90"/>
    </location>
</feature>
<keyword evidence="4 5" id="KW-0472">Membrane</keyword>
<organism evidence="7 8">
    <name type="scientific">Oopsacas minuta</name>
    <dbReference type="NCBI Taxonomy" id="111878"/>
    <lineage>
        <taxon>Eukaryota</taxon>
        <taxon>Metazoa</taxon>
        <taxon>Porifera</taxon>
        <taxon>Hexactinellida</taxon>
        <taxon>Hexasterophora</taxon>
        <taxon>Lyssacinosida</taxon>
        <taxon>Leucopsacidae</taxon>
        <taxon>Oopsacas</taxon>
    </lineage>
</organism>
<dbReference type="Pfam" id="PF04116">
    <property type="entry name" value="FA_hydroxylase"/>
    <property type="match status" value="1"/>
</dbReference>
<sequence>MQLLPVYSSLKKAIFIIGTMLITLVAIRNSITNVVEQVWGASHDFWNNLWLFSRWFCLENDFMILSVGAYVSFATIFWSVGLIFMAIDILQIPILMQYRIQQKKPPLGIDTYIKVLPNIVINNLGGLLMLMVLYPLFKMRGMSTGPELPSLFRVVLEFCGFMIIHEFTFYYIHRLLHTSTLYRLIHKKHHEFTAPIAFNSIYCSPIEHLIGNVLPLVAGPFVVGSHAAILWLWLSLAIFNSLNTHSGYHLPLMPSAEAHDFHHLNFTENFGSMGVLDHLHGTDVKFRASQCYKRHIVLLSFSPARYFFPDHPKKE</sequence>
<dbReference type="EMBL" id="JAKMXF010000310">
    <property type="protein sequence ID" value="KAI6650651.1"/>
    <property type="molecule type" value="Genomic_DNA"/>
</dbReference>
<name>A0AAV7JQP0_9METZ</name>
<keyword evidence="2 5" id="KW-0812">Transmembrane</keyword>
<evidence type="ECO:0000256" key="5">
    <source>
        <dbReference type="SAM" id="Phobius"/>
    </source>
</evidence>
<dbReference type="PANTHER" id="PTHR11863">
    <property type="entry name" value="STEROL DESATURASE"/>
    <property type="match status" value="1"/>
</dbReference>
<reference evidence="7 8" key="1">
    <citation type="journal article" date="2023" name="BMC Biol.">
        <title>The compact genome of the sponge Oopsacas minuta (Hexactinellida) is lacking key metazoan core genes.</title>
        <authorList>
            <person name="Santini S."/>
            <person name="Schenkelaars Q."/>
            <person name="Jourda C."/>
            <person name="Duchesne M."/>
            <person name="Belahbib H."/>
            <person name="Rocher C."/>
            <person name="Selva M."/>
            <person name="Riesgo A."/>
            <person name="Vervoort M."/>
            <person name="Leys S.P."/>
            <person name="Kodjabachian L."/>
            <person name="Le Bivic A."/>
            <person name="Borchiellini C."/>
            <person name="Claverie J.M."/>
            <person name="Renard E."/>
        </authorList>
    </citation>
    <scope>NUCLEOTIDE SEQUENCE [LARGE SCALE GENOMIC DNA]</scope>
    <source>
        <strain evidence="7">SPO-2</strain>
    </source>
</reference>
<evidence type="ECO:0000256" key="2">
    <source>
        <dbReference type="ARBA" id="ARBA00022692"/>
    </source>
</evidence>
<feature type="domain" description="Fatty acid hydroxylase" evidence="6">
    <location>
        <begin position="160"/>
        <end position="282"/>
    </location>
</feature>
<feature type="transmembrane region" description="Helical" evidence="5">
    <location>
        <begin position="154"/>
        <end position="172"/>
    </location>
</feature>
<keyword evidence="3 5" id="KW-1133">Transmembrane helix</keyword>
<evidence type="ECO:0000256" key="4">
    <source>
        <dbReference type="ARBA" id="ARBA00023136"/>
    </source>
</evidence>
<dbReference type="AlphaFoldDB" id="A0AAV7JQP0"/>
<gene>
    <name evidence="7" type="ORF">LOD99_7701</name>
</gene>
<keyword evidence="8" id="KW-1185">Reference proteome</keyword>
<evidence type="ECO:0000313" key="8">
    <source>
        <dbReference type="Proteomes" id="UP001165289"/>
    </source>
</evidence>